<feature type="region of interest" description="Disordered" evidence="1">
    <location>
        <begin position="1"/>
        <end position="22"/>
    </location>
</feature>
<dbReference type="EMBL" id="JARK01001440">
    <property type="protein sequence ID" value="EYC01810.1"/>
    <property type="molecule type" value="Genomic_DNA"/>
</dbReference>
<gene>
    <name evidence="2" type="primary">Acey_s0104.g3613</name>
    <name evidence="2" type="ORF">Y032_0104g3613</name>
</gene>
<keyword evidence="3" id="KW-1185">Reference proteome</keyword>
<dbReference type="Proteomes" id="UP000024635">
    <property type="component" value="Unassembled WGS sequence"/>
</dbReference>
<feature type="compositionally biased region" description="Polar residues" evidence="1">
    <location>
        <begin position="9"/>
        <end position="22"/>
    </location>
</feature>
<protein>
    <submittedName>
        <fullName evidence="2">Uncharacterized protein</fullName>
    </submittedName>
</protein>
<dbReference type="AlphaFoldDB" id="A0A016TGL9"/>
<evidence type="ECO:0000313" key="3">
    <source>
        <dbReference type="Proteomes" id="UP000024635"/>
    </source>
</evidence>
<proteinExistence type="predicted"/>
<name>A0A016TGL9_9BILA</name>
<sequence>MDISPGYGNISTANGSTKKRNATTTIASLSENLLLFNRYETMDGTSPRLNTARVPGFQLTIAGVQGLKTVQQLGNTTIHRTTTSL</sequence>
<evidence type="ECO:0000313" key="2">
    <source>
        <dbReference type="EMBL" id="EYC01810.1"/>
    </source>
</evidence>
<reference evidence="3" key="1">
    <citation type="journal article" date="2015" name="Nat. Genet.">
        <title>The genome and transcriptome of the zoonotic hookworm Ancylostoma ceylanicum identify infection-specific gene families.</title>
        <authorList>
            <person name="Schwarz E.M."/>
            <person name="Hu Y."/>
            <person name="Antoshechkin I."/>
            <person name="Miller M.M."/>
            <person name="Sternberg P.W."/>
            <person name="Aroian R.V."/>
        </authorList>
    </citation>
    <scope>NUCLEOTIDE SEQUENCE</scope>
    <source>
        <strain evidence="3">HY135</strain>
    </source>
</reference>
<comment type="caution">
    <text evidence="2">The sequence shown here is derived from an EMBL/GenBank/DDBJ whole genome shotgun (WGS) entry which is preliminary data.</text>
</comment>
<organism evidence="2 3">
    <name type="scientific">Ancylostoma ceylanicum</name>
    <dbReference type="NCBI Taxonomy" id="53326"/>
    <lineage>
        <taxon>Eukaryota</taxon>
        <taxon>Metazoa</taxon>
        <taxon>Ecdysozoa</taxon>
        <taxon>Nematoda</taxon>
        <taxon>Chromadorea</taxon>
        <taxon>Rhabditida</taxon>
        <taxon>Rhabditina</taxon>
        <taxon>Rhabditomorpha</taxon>
        <taxon>Strongyloidea</taxon>
        <taxon>Ancylostomatidae</taxon>
        <taxon>Ancylostomatinae</taxon>
        <taxon>Ancylostoma</taxon>
    </lineage>
</organism>
<evidence type="ECO:0000256" key="1">
    <source>
        <dbReference type="SAM" id="MobiDB-lite"/>
    </source>
</evidence>
<accession>A0A016TGL9</accession>